<keyword evidence="1" id="KW-0472">Membrane</keyword>
<accession>A0ABW5QDM5</accession>
<dbReference type="Gene3D" id="3.20.20.190">
    <property type="entry name" value="Phosphatidylinositol (PI) phosphodiesterase"/>
    <property type="match status" value="1"/>
</dbReference>
<feature type="transmembrane region" description="Helical" evidence="1">
    <location>
        <begin position="5"/>
        <end position="24"/>
    </location>
</feature>
<evidence type="ECO:0000256" key="1">
    <source>
        <dbReference type="SAM" id="Phobius"/>
    </source>
</evidence>
<gene>
    <name evidence="3" type="ORF">ACFSW4_12045</name>
</gene>
<reference evidence="4" key="1">
    <citation type="journal article" date="2019" name="Int. J. Syst. Evol. Microbiol.">
        <title>The Global Catalogue of Microorganisms (GCM) 10K type strain sequencing project: providing services to taxonomists for standard genome sequencing and annotation.</title>
        <authorList>
            <consortium name="The Broad Institute Genomics Platform"/>
            <consortium name="The Broad Institute Genome Sequencing Center for Infectious Disease"/>
            <person name="Wu L."/>
            <person name="Ma J."/>
        </authorList>
    </citation>
    <scope>NUCLEOTIDE SEQUENCE [LARGE SCALE GENOMIC DNA]</scope>
    <source>
        <strain evidence="4">TISTR 1571</strain>
    </source>
</reference>
<feature type="domain" description="GP-PDE" evidence="2">
    <location>
        <begin position="44"/>
        <end position="299"/>
    </location>
</feature>
<keyword evidence="1" id="KW-1133">Transmembrane helix</keyword>
<dbReference type="Proteomes" id="UP001597452">
    <property type="component" value="Unassembled WGS sequence"/>
</dbReference>
<dbReference type="InterPro" id="IPR017946">
    <property type="entry name" value="PLC-like_Pdiesterase_TIM-brl"/>
</dbReference>
<sequence>MIKKLILILISIILVYSLAFYILYIKPQPNVSQQSILEPDHDGPLVIAHRSGDLIAPGNTMTAIEKSAELGVDMIELDIHITKDGHLVLMHDPSVDRTTDGSGLVAELTLEEFQMLDAGFHFIDLNGEYSFRGLGVYKPTLEEVFKEYPNLNYMLEIKHTNPPKLYGDIAFKLWELIQEYDMQNRVLVSSFDQEIIDRFNEYSKGKVALGTGEQSAFNFIITNKLWARNLFKPRGHAIQLPLENKYFDFFTDEVIEGAHRLGMDVHYWTVNDEETMRKLVDAGVDGIITDRPDLLIDILEEKGLR</sequence>
<evidence type="ECO:0000313" key="3">
    <source>
        <dbReference type="EMBL" id="MFD2639600.1"/>
    </source>
</evidence>
<dbReference type="PANTHER" id="PTHR46211:SF1">
    <property type="entry name" value="GLYCEROPHOSPHODIESTER PHOSPHODIESTERASE, CYTOPLASMIC"/>
    <property type="match status" value="1"/>
</dbReference>
<name>A0ABW5QDM5_9BACI</name>
<evidence type="ECO:0000313" key="4">
    <source>
        <dbReference type="Proteomes" id="UP001597452"/>
    </source>
</evidence>
<keyword evidence="1" id="KW-0812">Transmembrane</keyword>
<keyword evidence="4" id="KW-1185">Reference proteome</keyword>
<dbReference type="PROSITE" id="PS51704">
    <property type="entry name" value="GP_PDE"/>
    <property type="match status" value="1"/>
</dbReference>
<organism evidence="3 4">
    <name type="scientific">Piscibacillus salipiscarius</name>
    <dbReference type="NCBI Taxonomy" id="299480"/>
    <lineage>
        <taxon>Bacteria</taxon>
        <taxon>Bacillati</taxon>
        <taxon>Bacillota</taxon>
        <taxon>Bacilli</taxon>
        <taxon>Bacillales</taxon>
        <taxon>Bacillaceae</taxon>
        <taxon>Piscibacillus</taxon>
    </lineage>
</organism>
<protein>
    <submittedName>
        <fullName evidence="3">Glycerophosphodiester phosphodiesterase</fullName>
    </submittedName>
</protein>
<dbReference type="RefSeq" id="WP_377329547.1">
    <property type="nucleotide sequence ID" value="NZ_JBHUMZ010000040.1"/>
</dbReference>
<dbReference type="SUPFAM" id="SSF51695">
    <property type="entry name" value="PLC-like phosphodiesterases"/>
    <property type="match status" value="1"/>
</dbReference>
<dbReference type="Pfam" id="PF03009">
    <property type="entry name" value="GDPD"/>
    <property type="match status" value="1"/>
</dbReference>
<dbReference type="PANTHER" id="PTHR46211">
    <property type="entry name" value="GLYCEROPHOSPHORYL DIESTER PHOSPHODIESTERASE"/>
    <property type="match status" value="1"/>
</dbReference>
<comment type="caution">
    <text evidence="3">The sequence shown here is derived from an EMBL/GenBank/DDBJ whole genome shotgun (WGS) entry which is preliminary data.</text>
</comment>
<evidence type="ECO:0000259" key="2">
    <source>
        <dbReference type="PROSITE" id="PS51704"/>
    </source>
</evidence>
<dbReference type="InterPro" id="IPR030395">
    <property type="entry name" value="GP_PDE_dom"/>
</dbReference>
<dbReference type="EMBL" id="JBHUMZ010000040">
    <property type="protein sequence ID" value="MFD2639600.1"/>
    <property type="molecule type" value="Genomic_DNA"/>
</dbReference>
<proteinExistence type="predicted"/>
<dbReference type="CDD" id="cd08561">
    <property type="entry name" value="GDPD_cytoplasmic_ScUgpQ2_like"/>
    <property type="match status" value="1"/>
</dbReference>